<comment type="caution">
    <text evidence="1">The sequence shown here is derived from an EMBL/GenBank/DDBJ whole genome shotgun (WGS) entry which is preliminary data.</text>
</comment>
<evidence type="ECO:0000313" key="1">
    <source>
        <dbReference type="EMBL" id="MBK0378846.1"/>
    </source>
</evidence>
<protein>
    <submittedName>
        <fullName evidence="1">Uncharacterized protein</fullName>
    </submittedName>
</protein>
<dbReference type="Proteomes" id="UP000613193">
    <property type="component" value="Unassembled WGS sequence"/>
</dbReference>
<sequence>MKDHKPIERRTFLQDRFDILIKKQRNGQATFNDLTELDDIVNRVPSIRESILEEMHQYDHPAEPPAADQTDLSKLPLKPQGLLEQLRSFINRLFISALYRPGTAYVQ</sequence>
<dbReference type="AlphaFoldDB" id="A0A934UMF9"/>
<evidence type="ECO:0000313" key="2">
    <source>
        <dbReference type="Proteomes" id="UP000613193"/>
    </source>
</evidence>
<name>A0A934UMF9_9SPHI</name>
<proteinExistence type="predicted"/>
<dbReference type="RefSeq" id="WP_200065288.1">
    <property type="nucleotide sequence ID" value="NZ_JAEHFW010000001.1"/>
</dbReference>
<gene>
    <name evidence="1" type="ORF">I5M19_05985</name>
</gene>
<keyword evidence="2" id="KW-1185">Reference proteome</keyword>
<organism evidence="1 2">
    <name type="scientific">Mucilaginibacter segetis</name>
    <dbReference type="NCBI Taxonomy" id="2793071"/>
    <lineage>
        <taxon>Bacteria</taxon>
        <taxon>Pseudomonadati</taxon>
        <taxon>Bacteroidota</taxon>
        <taxon>Sphingobacteriia</taxon>
        <taxon>Sphingobacteriales</taxon>
        <taxon>Sphingobacteriaceae</taxon>
        <taxon>Mucilaginibacter</taxon>
    </lineage>
</organism>
<dbReference type="EMBL" id="JAEHFW010000001">
    <property type="protein sequence ID" value="MBK0378846.1"/>
    <property type="molecule type" value="Genomic_DNA"/>
</dbReference>
<accession>A0A934UMF9</accession>
<reference evidence="1" key="1">
    <citation type="submission" date="2020-12" db="EMBL/GenBank/DDBJ databases">
        <title>Bacterial novel species Mucilaginibacter sp. SD-g isolated from soil.</title>
        <authorList>
            <person name="Jung H.-Y."/>
        </authorList>
    </citation>
    <scope>NUCLEOTIDE SEQUENCE</scope>
    <source>
        <strain evidence="1">SD-g</strain>
    </source>
</reference>